<feature type="domain" description="RNA polymerase sigma factor 70 region 4 type 2" evidence="6">
    <location>
        <begin position="110"/>
        <end position="162"/>
    </location>
</feature>
<dbReference type="RefSeq" id="WP_094305370.1">
    <property type="nucleotide sequence ID" value="NZ_NOWT01000022.1"/>
</dbReference>
<accession>A0A235HAZ1</accession>
<dbReference type="PANTHER" id="PTHR43133">
    <property type="entry name" value="RNA POLYMERASE ECF-TYPE SIGMA FACTO"/>
    <property type="match status" value="1"/>
</dbReference>
<keyword evidence="4" id="KW-0804">Transcription</keyword>
<dbReference type="InterPro" id="IPR013324">
    <property type="entry name" value="RNA_pol_sigma_r3/r4-like"/>
</dbReference>
<dbReference type="SUPFAM" id="SSF88659">
    <property type="entry name" value="Sigma3 and sigma4 domains of RNA polymerase sigma factors"/>
    <property type="match status" value="1"/>
</dbReference>
<evidence type="ECO:0000259" key="5">
    <source>
        <dbReference type="Pfam" id="PF04542"/>
    </source>
</evidence>
<organism evidence="7 8">
    <name type="scientific">Azospirillum brasilense</name>
    <dbReference type="NCBI Taxonomy" id="192"/>
    <lineage>
        <taxon>Bacteria</taxon>
        <taxon>Pseudomonadati</taxon>
        <taxon>Pseudomonadota</taxon>
        <taxon>Alphaproteobacteria</taxon>
        <taxon>Rhodospirillales</taxon>
        <taxon>Azospirillaceae</taxon>
        <taxon>Azospirillum</taxon>
    </lineage>
</organism>
<dbReference type="Gene3D" id="1.10.10.10">
    <property type="entry name" value="Winged helix-like DNA-binding domain superfamily/Winged helix DNA-binding domain"/>
    <property type="match status" value="1"/>
</dbReference>
<evidence type="ECO:0000313" key="8">
    <source>
        <dbReference type="Proteomes" id="UP000215367"/>
    </source>
</evidence>
<dbReference type="NCBIfam" id="TIGR02937">
    <property type="entry name" value="sigma70-ECF"/>
    <property type="match status" value="1"/>
</dbReference>
<evidence type="ECO:0000256" key="1">
    <source>
        <dbReference type="ARBA" id="ARBA00010641"/>
    </source>
</evidence>
<evidence type="ECO:0000256" key="4">
    <source>
        <dbReference type="ARBA" id="ARBA00023163"/>
    </source>
</evidence>
<dbReference type="Pfam" id="PF08281">
    <property type="entry name" value="Sigma70_r4_2"/>
    <property type="match status" value="1"/>
</dbReference>
<keyword evidence="2" id="KW-0805">Transcription regulation</keyword>
<dbReference type="GO" id="GO:0016987">
    <property type="term" value="F:sigma factor activity"/>
    <property type="evidence" value="ECO:0007669"/>
    <property type="project" value="UniProtKB-KW"/>
</dbReference>
<proteinExistence type="inferred from homology"/>
<dbReference type="CDD" id="cd06171">
    <property type="entry name" value="Sigma70_r4"/>
    <property type="match status" value="1"/>
</dbReference>
<dbReference type="AlphaFoldDB" id="A0A235HAZ1"/>
<geneLocation type="plasmid" evidence="7">
    <name>unnamed</name>
</geneLocation>
<dbReference type="Gene3D" id="1.10.1740.10">
    <property type="match status" value="1"/>
</dbReference>
<reference evidence="7 8" key="1">
    <citation type="submission" date="2017-07" db="EMBL/GenBank/DDBJ databases">
        <title>Whole genome sequence of Azospirillum brasilense 2A1, a potential biofertilizer strain.</title>
        <authorList>
            <person name="Fontana C.A."/>
            <person name="Toffoli L.M."/>
            <person name="Salazar S.M."/>
            <person name="Puglisi E."/>
            <person name="Pedraza R."/>
            <person name="Bassi D."/>
            <person name="Cocconcelli P.S."/>
        </authorList>
    </citation>
    <scope>NUCLEOTIDE SEQUENCE [LARGE SCALE GENOMIC DNA]</scope>
    <source>
        <strain evidence="7 8">2A1</strain>
        <plasmid evidence="7">unnamed</plasmid>
    </source>
</reference>
<keyword evidence="3" id="KW-0731">Sigma factor</keyword>
<dbReference type="InterPro" id="IPR014284">
    <property type="entry name" value="RNA_pol_sigma-70_dom"/>
</dbReference>
<dbReference type="Proteomes" id="UP000215367">
    <property type="component" value="Unassembled WGS sequence"/>
</dbReference>
<dbReference type="PANTHER" id="PTHR43133:SF63">
    <property type="entry name" value="RNA POLYMERASE SIGMA FACTOR FECI-RELATED"/>
    <property type="match status" value="1"/>
</dbReference>
<dbReference type="InterPro" id="IPR036388">
    <property type="entry name" value="WH-like_DNA-bd_sf"/>
</dbReference>
<comment type="similarity">
    <text evidence="1">Belongs to the sigma-70 factor family. ECF subfamily.</text>
</comment>
<gene>
    <name evidence="7" type="ORF">CHT98_20690</name>
</gene>
<dbReference type="GO" id="GO:0006352">
    <property type="term" value="P:DNA-templated transcription initiation"/>
    <property type="evidence" value="ECO:0007669"/>
    <property type="project" value="InterPro"/>
</dbReference>
<dbReference type="InterPro" id="IPR039425">
    <property type="entry name" value="RNA_pol_sigma-70-like"/>
</dbReference>
<evidence type="ECO:0000256" key="2">
    <source>
        <dbReference type="ARBA" id="ARBA00023015"/>
    </source>
</evidence>
<evidence type="ECO:0000256" key="3">
    <source>
        <dbReference type="ARBA" id="ARBA00023082"/>
    </source>
</evidence>
<keyword evidence="7" id="KW-0614">Plasmid</keyword>
<comment type="caution">
    <text evidence="7">The sequence shown here is derived from an EMBL/GenBank/DDBJ whole genome shotgun (WGS) entry which is preliminary data.</text>
</comment>
<protein>
    <submittedName>
        <fullName evidence="7">RNA polymerase subunit sigma-70</fullName>
    </submittedName>
</protein>
<evidence type="ECO:0000313" key="7">
    <source>
        <dbReference type="EMBL" id="OYD82375.1"/>
    </source>
</evidence>
<dbReference type="EMBL" id="NOWT01000022">
    <property type="protein sequence ID" value="OYD82375.1"/>
    <property type="molecule type" value="Genomic_DNA"/>
</dbReference>
<evidence type="ECO:0000259" key="6">
    <source>
        <dbReference type="Pfam" id="PF08281"/>
    </source>
</evidence>
<dbReference type="SUPFAM" id="SSF88946">
    <property type="entry name" value="Sigma2 domain of RNA polymerase sigma factors"/>
    <property type="match status" value="1"/>
</dbReference>
<name>A0A235HAZ1_AZOBR</name>
<dbReference type="GO" id="GO:0003677">
    <property type="term" value="F:DNA binding"/>
    <property type="evidence" value="ECO:0007669"/>
    <property type="project" value="InterPro"/>
</dbReference>
<feature type="domain" description="RNA polymerase sigma-70 region 2" evidence="5">
    <location>
        <begin position="15"/>
        <end position="78"/>
    </location>
</feature>
<dbReference type="InterPro" id="IPR013325">
    <property type="entry name" value="RNA_pol_sigma_r2"/>
</dbReference>
<dbReference type="InterPro" id="IPR007627">
    <property type="entry name" value="RNA_pol_sigma70_r2"/>
</dbReference>
<dbReference type="InterPro" id="IPR013249">
    <property type="entry name" value="RNA_pol_sigma70_r4_t2"/>
</dbReference>
<dbReference type="Pfam" id="PF04542">
    <property type="entry name" value="Sigma70_r2"/>
    <property type="match status" value="1"/>
</dbReference>
<sequence>MAERDRTSLLGLLLDHYEEITGHLARRLGSLCLAEDVVQDTYLRLRGLTALPEIDNPRSYLYRMADNIALDRMRAETRWGRRFAPEELGLDRPLDEPDAEATLEHKQRLERLSRALAELPPRCREVFLLHKFDGLSHADIAARLGISRSMVEKHVMKALAHCRDRLAL</sequence>